<evidence type="ECO:0000313" key="1">
    <source>
        <dbReference type="EMBL" id="BBK21333.1"/>
    </source>
</evidence>
<dbReference type="KEGG" id="aarg:Aargi30884_02360"/>
<organism evidence="1 2">
    <name type="scientific">Amedibacterium intestinale</name>
    <dbReference type="NCBI Taxonomy" id="2583452"/>
    <lineage>
        <taxon>Bacteria</taxon>
        <taxon>Bacillati</taxon>
        <taxon>Bacillota</taxon>
        <taxon>Erysipelotrichia</taxon>
        <taxon>Erysipelotrichales</taxon>
        <taxon>Erysipelotrichaceae</taxon>
        <taxon>Amedibacterium</taxon>
    </lineage>
</organism>
<dbReference type="InterPro" id="IPR024503">
    <property type="entry name" value="DUF3196"/>
</dbReference>
<dbReference type="EMBL" id="AP019695">
    <property type="protein sequence ID" value="BBK21333.1"/>
    <property type="molecule type" value="Genomic_DNA"/>
</dbReference>
<protein>
    <recommendedName>
        <fullName evidence="3">DUF3196 domain-containing protein</fullName>
    </recommendedName>
</protein>
<dbReference type="Pfam" id="PF11428">
    <property type="entry name" value="DUF3196"/>
    <property type="match status" value="1"/>
</dbReference>
<evidence type="ECO:0000313" key="2">
    <source>
        <dbReference type="Proteomes" id="UP000464754"/>
    </source>
</evidence>
<dbReference type="SUPFAM" id="SSF116965">
    <property type="entry name" value="Hypothetical protein MPN330"/>
    <property type="match status" value="1"/>
</dbReference>
<keyword evidence="2" id="KW-1185">Reference proteome</keyword>
<reference evidence="2" key="1">
    <citation type="submission" date="2019-05" db="EMBL/GenBank/DDBJ databases">
        <title>Complete genome sequencing of Absiella argi strain JCM 30884.</title>
        <authorList>
            <person name="Sakamoto M."/>
            <person name="Murakami T."/>
            <person name="Mori H."/>
        </authorList>
    </citation>
    <scope>NUCLEOTIDE SEQUENCE [LARGE SCALE GENOMIC DNA]</scope>
    <source>
        <strain evidence="2">JCM 30884</strain>
    </source>
</reference>
<dbReference type="AlphaFoldDB" id="A0A6N4TF03"/>
<dbReference type="Proteomes" id="UP000464754">
    <property type="component" value="Chromosome"/>
</dbReference>
<name>A0A6N4TF03_9FIRM</name>
<proteinExistence type="predicted"/>
<gene>
    <name evidence="1" type="ORF">Aargi30884_02360</name>
</gene>
<accession>A0A6N4TF03</accession>
<dbReference type="RefSeq" id="WP_118276726.1">
    <property type="nucleotide sequence ID" value="NZ_AP019695.1"/>
</dbReference>
<sequence>MDTYYEDILNKVEQLIAENDIQNAFCILEEELSMPYIPKAYEDRLISLYNDCRSQINESRKARSYGEEEIGELLHGSLEEQFLAVEQLKKSNIRNHLDEIRSYLKGNTHYFVRSCLIEAMMEQNISEEFTTEMDGLEVTFTPCFVEMPQESDGVEKAVSYLQEWFESDNPTFTMMCVESLIKEAYLRLPFTIEEDEAFDLAVDIACYVFKANEDKEGLMAFLNEKGLAQSYGYELLLSKHDV</sequence>
<evidence type="ECO:0008006" key="3">
    <source>
        <dbReference type="Google" id="ProtNLM"/>
    </source>
</evidence>